<evidence type="ECO:0000256" key="9">
    <source>
        <dbReference type="ARBA" id="ARBA00022842"/>
    </source>
</evidence>
<evidence type="ECO:0000256" key="3">
    <source>
        <dbReference type="ARBA" id="ARBA00013308"/>
    </source>
</evidence>
<evidence type="ECO:0000256" key="14">
    <source>
        <dbReference type="HAMAP-Rule" id="MF_01588"/>
    </source>
</evidence>
<dbReference type="InterPro" id="IPR041663">
    <property type="entry name" value="DisA/LigA_HHH"/>
</dbReference>
<evidence type="ECO:0000256" key="2">
    <source>
        <dbReference type="ARBA" id="ARBA00012722"/>
    </source>
</evidence>
<keyword evidence="7 14" id="KW-0227">DNA damage</keyword>
<feature type="binding site" evidence="14">
    <location>
        <position position="280"/>
    </location>
    <ligand>
        <name>NAD(+)</name>
        <dbReference type="ChEBI" id="CHEBI:57540"/>
    </ligand>
</feature>
<evidence type="ECO:0000256" key="4">
    <source>
        <dbReference type="ARBA" id="ARBA00022598"/>
    </source>
</evidence>
<protein>
    <recommendedName>
        <fullName evidence="3 14">DNA ligase</fullName>
        <ecNumber evidence="2 14">6.5.1.2</ecNumber>
    </recommendedName>
    <alternativeName>
        <fullName evidence="14">Polydeoxyribonucleotide synthase [NAD(+)]</fullName>
    </alternativeName>
</protein>
<feature type="active site" description="N6-AMP-lysine intermediate" evidence="14">
    <location>
        <position position="112"/>
    </location>
</feature>
<dbReference type="Pfam" id="PF12826">
    <property type="entry name" value="HHH_2"/>
    <property type="match status" value="1"/>
</dbReference>
<dbReference type="SUPFAM" id="SSF50249">
    <property type="entry name" value="Nucleic acid-binding proteins"/>
    <property type="match status" value="1"/>
</dbReference>
<dbReference type="InterPro" id="IPR018239">
    <property type="entry name" value="DNA_ligase_AS"/>
</dbReference>
<keyword evidence="8 14" id="KW-0862">Zinc</keyword>
<dbReference type="Gene3D" id="6.20.10.30">
    <property type="match status" value="1"/>
</dbReference>
<comment type="catalytic activity">
    <reaction evidence="12 14">
        <text>NAD(+) + (deoxyribonucleotide)n-3'-hydroxyl + 5'-phospho-(deoxyribonucleotide)m = (deoxyribonucleotide)n+m + AMP + beta-nicotinamide D-nucleotide.</text>
        <dbReference type="EC" id="6.5.1.2"/>
    </reaction>
</comment>
<evidence type="ECO:0000256" key="6">
    <source>
        <dbReference type="ARBA" id="ARBA00022723"/>
    </source>
</evidence>
<dbReference type="PIRSF" id="PIRSF001604">
    <property type="entry name" value="LigA"/>
    <property type="match status" value="1"/>
</dbReference>
<dbReference type="FunFam" id="1.10.150.20:FF:000007">
    <property type="entry name" value="DNA ligase"/>
    <property type="match status" value="1"/>
</dbReference>
<feature type="binding site" evidence="14">
    <location>
        <begin position="80"/>
        <end position="81"/>
    </location>
    <ligand>
        <name>NAD(+)</name>
        <dbReference type="ChEBI" id="CHEBI:57540"/>
    </ligand>
</feature>
<dbReference type="Gene3D" id="1.10.287.610">
    <property type="entry name" value="Helix hairpin bin"/>
    <property type="match status" value="1"/>
</dbReference>
<dbReference type="InterPro" id="IPR010994">
    <property type="entry name" value="RuvA_2-like"/>
</dbReference>
<evidence type="ECO:0000313" key="17">
    <source>
        <dbReference type="Proteomes" id="UP000242881"/>
    </source>
</evidence>
<dbReference type="PROSITE" id="PS50172">
    <property type="entry name" value="BRCT"/>
    <property type="match status" value="1"/>
</dbReference>
<dbReference type="EC" id="6.5.1.2" evidence="2 14"/>
<feature type="binding site" evidence="14">
    <location>
        <position position="414"/>
    </location>
    <ligand>
        <name>Zn(2+)</name>
        <dbReference type="ChEBI" id="CHEBI:29105"/>
    </ligand>
</feature>
<evidence type="ECO:0000256" key="1">
    <source>
        <dbReference type="ARBA" id="ARBA00004067"/>
    </source>
</evidence>
<dbReference type="SUPFAM" id="SSF52113">
    <property type="entry name" value="BRCT domain"/>
    <property type="match status" value="1"/>
</dbReference>
<dbReference type="SMART" id="SM00292">
    <property type="entry name" value="BRCT"/>
    <property type="match status" value="1"/>
</dbReference>
<dbReference type="Gene3D" id="2.40.50.140">
    <property type="entry name" value="Nucleic acid-binding proteins"/>
    <property type="match status" value="1"/>
</dbReference>
<evidence type="ECO:0000256" key="12">
    <source>
        <dbReference type="ARBA" id="ARBA00034005"/>
    </source>
</evidence>
<dbReference type="CDD" id="cd17748">
    <property type="entry name" value="BRCT_DNA_ligase_like"/>
    <property type="match status" value="1"/>
</dbReference>
<evidence type="ECO:0000256" key="8">
    <source>
        <dbReference type="ARBA" id="ARBA00022833"/>
    </source>
</evidence>
<dbReference type="AlphaFoldDB" id="A0A2J6WGR0"/>
<dbReference type="InterPro" id="IPR013839">
    <property type="entry name" value="DNAligase_adenylation"/>
</dbReference>
<dbReference type="Pfam" id="PF03120">
    <property type="entry name" value="OB_DNA_ligase"/>
    <property type="match status" value="1"/>
</dbReference>
<dbReference type="InterPro" id="IPR003583">
    <property type="entry name" value="Hlx-hairpin-Hlx_DNA-bd_motif"/>
</dbReference>
<reference evidence="16 17" key="1">
    <citation type="submission" date="2018-01" db="EMBL/GenBank/DDBJ databases">
        <title>Metagenomic assembled genomes from two thermal pools in the Uzon Caldera, Kamchatka, Russia.</title>
        <authorList>
            <person name="Wilkins L."/>
            <person name="Ettinger C."/>
        </authorList>
    </citation>
    <scope>NUCLEOTIDE SEQUENCE [LARGE SCALE GENOMIC DNA]</scope>
    <source>
        <strain evidence="16">ZAV-05</strain>
    </source>
</reference>
<comment type="caution">
    <text evidence="16">The sequence shown here is derived from an EMBL/GenBank/DDBJ whole genome shotgun (WGS) entry which is preliminary data.</text>
</comment>
<sequence>MNWTKADYVRLVKELNHHCIRYYLLNDPVISDAEYDNLYKQLRKIEEDHPDWISPDSPTQRVGFKVTSGKTIKHLYKMFSLDNIYSEGELNDFFAKVYKVVGGDIDYVVEPKIDGAAVSVVYEDGVLSYAASRGDGVEGEDITHNIKTIRDLPVSISEKNRIVLRGEVYLSKEQFNKINRERKNADEPLFANPRNAAAGTLKILDPAITAKRGLSIFIYSIEEGRRYDNHFDDLNWLKSIGFPINEHIFIGKDRDVKGYIDKIGILRKYLAYDIDGAVVKVNKYEVRSILGETIKYPKWAIAYKYEAEQVTTVLKDVIFQVGRTGIVTPVAVLETVNISGSNVSRASLHNEDEIKRLGVKIGDTVFVEKSGEIIPKVIKVVPEFRTGEEKGIVFPSNCPSCGDKLVKIDAYWKCLNLDCPDRVKGSITHYASRDAMDIRGLGENNVERFYGLGLLRSIPDIYRLKYEDLVKLERFGELSAENLLKSIEESKTKEFYRFIYALGIDGVGIKMAQTLALHFKNIDSLMTASIDELMDIYGIGDEVGRSIFEFFREKRNIEMLQFLRKVGVNMMQKEVTGDRLSGFTFLITGTLSKPRKYYEDIIIKNGGKILSGVSKNLNFLIVGENPGSKLEKAKSLGIEVITEEEFFEKFGIRGD</sequence>
<dbReference type="GO" id="GO:0006260">
    <property type="term" value="P:DNA replication"/>
    <property type="evidence" value="ECO:0007669"/>
    <property type="project" value="UniProtKB-KW"/>
</dbReference>
<keyword evidence="9 14" id="KW-0460">Magnesium</keyword>
<keyword evidence="5 14" id="KW-0235">DNA replication</keyword>
<dbReference type="Gene3D" id="3.40.50.10190">
    <property type="entry name" value="BRCT domain"/>
    <property type="match status" value="1"/>
</dbReference>
<keyword evidence="11 14" id="KW-0234">DNA repair</keyword>
<dbReference type="GO" id="GO:0046872">
    <property type="term" value="F:metal ion binding"/>
    <property type="evidence" value="ECO:0007669"/>
    <property type="project" value="UniProtKB-KW"/>
</dbReference>
<dbReference type="Proteomes" id="UP000242881">
    <property type="component" value="Unassembled WGS sequence"/>
</dbReference>
<dbReference type="InterPro" id="IPR004150">
    <property type="entry name" value="NAD_DNA_ligase_OB"/>
</dbReference>
<feature type="binding site" evidence="14">
    <location>
        <begin position="32"/>
        <end position="36"/>
    </location>
    <ligand>
        <name>NAD(+)</name>
        <dbReference type="ChEBI" id="CHEBI:57540"/>
    </ligand>
</feature>
<dbReference type="InterPro" id="IPR001357">
    <property type="entry name" value="BRCT_dom"/>
</dbReference>
<comment type="similarity">
    <text evidence="13 14">Belongs to the NAD-dependent DNA ligase family. LigA subfamily.</text>
</comment>
<evidence type="ECO:0000256" key="13">
    <source>
        <dbReference type="ARBA" id="ARBA00060881"/>
    </source>
</evidence>
<evidence type="ECO:0000256" key="5">
    <source>
        <dbReference type="ARBA" id="ARBA00022705"/>
    </source>
</evidence>
<dbReference type="GO" id="GO:0006281">
    <property type="term" value="P:DNA repair"/>
    <property type="evidence" value="ECO:0007669"/>
    <property type="project" value="UniProtKB-KW"/>
</dbReference>
<dbReference type="InterPro" id="IPR001679">
    <property type="entry name" value="DNA_ligase"/>
</dbReference>
<dbReference type="Pfam" id="PF00533">
    <property type="entry name" value="BRCT"/>
    <property type="match status" value="1"/>
</dbReference>
<feature type="binding site" evidence="14">
    <location>
        <position position="167"/>
    </location>
    <ligand>
        <name>NAD(+)</name>
        <dbReference type="ChEBI" id="CHEBI:57540"/>
    </ligand>
</feature>
<comment type="cofactor">
    <cofactor evidence="14">
        <name>Mg(2+)</name>
        <dbReference type="ChEBI" id="CHEBI:18420"/>
    </cofactor>
    <cofactor evidence="14">
        <name>Mn(2+)</name>
        <dbReference type="ChEBI" id="CHEBI:29035"/>
    </cofactor>
</comment>
<dbReference type="PANTHER" id="PTHR23389:SF9">
    <property type="entry name" value="DNA LIGASE"/>
    <property type="match status" value="1"/>
</dbReference>
<gene>
    <name evidence="14 16" type="primary">ligA</name>
    <name evidence="16" type="ORF">C0187_06930</name>
</gene>
<keyword evidence="14" id="KW-0464">Manganese</keyword>
<proteinExistence type="inferred from homology"/>
<dbReference type="GO" id="GO:0003677">
    <property type="term" value="F:DNA binding"/>
    <property type="evidence" value="ECO:0007669"/>
    <property type="project" value="InterPro"/>
</dbReference>
<evidence type="ECO:0000256" key="11">
    <source>
        <dbReference type="ARBA" id="ARBA00023204"/>
    </source>
</evidence>
<dbReference type="SUPFAM" id="SSF56091">
    <property type="entry name" value="DNA ligase/mRNA capping enzyme, catalytic domain"/>
    <property type="match status" value="1"/>
</dbReference>
<name>A0A2J6WGR0_9BACT</name>
<dbReference type="HAMAP" id="MF_01588">
    <property type="entry name" value="DNA_ligase_A"/>
    <property type="match status" value="1"/>
</dbReference>
<evidence type="ECO:0000313" key="16">
    <source>
        <dbReference type="EMBL" id="PMP69517.1"/>
    </source>
</evidence>
<dbReference type="NCBIfam" id="TIGR00575">
    <property type="entry name" value="dnlj"/>
    <property type="match status" value="1"/>
</dbReference>
<evidence type="ECO:0000256" key="7">
    <source>
        <dbReference type="ARBA" id="ARBA00022763"/>
    </source>
</evidence>
<feature type="binding site" evidence="14">
    <location>
        <position position="419"/>
    </location>
    <ligand>
        <name>Zn(2+)</name>
        <dbReference type="ChEBI" id="CHEBI:29105"/>
    </ligand>
</feature>
<comment type="function">
    <text evidence="1 14">DNA ligase that catalyzes the formation of phosphodiester linkages between 5'-phosphoryl and 3'-hydroxyl groups in double-stranded DNA using NAD as a coenzyme and as the energy source for the reaction. It is essential for DNA replication and repair of damaged DNA.</text>
</comment>
<dbReference type="FunFam" id="1.10.150.20:FF:000006">
    <property type="entry name" value="DNA ligase"/>
    <property type="match status" value="1"/>
</dbReference>
<dbReference type="CDD" id="cd00114">
    <property type="entry name" value="LIGANc"/>
    <property type="match status" value="1"/>
</dbReference>
<feature type="binding site" evidence="14">
    <location>
        <position position="398"/>
    </location>
    <ligand>
        <name>Zn(2+)</name>
        <dbReference type="ChEBI" id="CHEBI:29105"/>
    </ligand>
</feature>
<keyword evidence="10 14" id="KW-0520">NAD</keyword>
<evidence type="ECO:0000259" key="15">
    <source>
        <dbReference type="PROSITE" id="PS50172"/>
    </source>
</evidence>
<dbReference type="NCBIfam" id="NF005932">
    <property type="entry name" value="PRK07956.1"/>
    <property type="match status" value="1"/>
</dbReference>
<dbReference type="PROSITE" id="PS01055">
    <property type="entry name" value="DNA_LIGASE_N1"/>
    <property type="match status" value="1"/>
</dbReference>
<keyword evidence="6 14" id="KW-0479">Metal-binding</keyword>
<evidence type="ECO:0000256" key="10">
    <source>
        <dbReference type="ARBA" id="ARBA00023027"/>
    </source>
</evidence>
<dbReference type="Gene3D" id="1.10.150.20">
    <property type="entry name" value="5' to 3' exonuclease, C-terminal subdomain"/>
    <property type="match status" value="2"/>
</dbReference>
<dbReference type="PANTHER" id="PTHR23389">
    <property type="entry name" value="CHROMOSOME TRANSMISSION FIDELITY FACTOR 18"/>
    <property type="match status" value="1"/>
</dbReference>
<feature type="binding site" evidence="14">
    <location>
        <position position="133"/>
    </location>
    <ligand>
        <name>NAD(+)</name>
        <dbReference type="ChEBI" id="CHEBI:57540"/>
    </ligand>
</feature>
<dbReference type="GO" id="GO:0003911">
    <property type="term" value="F:DNA ligase (NAD+) activity"/>
    <property type="evidence" value="ECO:0007669"/>
    <property type="project" value="UniProtKB-UniRule"/>
</dbReference>
<dbReference type="InterPro" id="IPR013840">
    <property type="entry name" value="DNAligase_N"/>
</dbReference>
<feature type="domain" description="BRCT" evidence="15">
    <location>
        <begin position="575"/>
        <end position="648"/>
    </location>
</feature>
<dbReference type="SMART" id="SM00278">
    <property type="entry name" value="HhH1"/>
    <property type="match status" value="4"/>
</dbReference>
<dbReference type="SUPFAM" id="SSF47781">
    <property type="entry name" value="RuvA domain 2-like"/>
    <property type="match status" value="1"/>
</dbReference>
<feature type="binding site" evidence="14">
    <location>
        <position position="110"/>
    </location>
    <ligand>
        <name>NAD(+)</name>
        <dbReference type="ChEBI" id="CHEBI:57540"/>
    </ligand>
</feature>
<dbReference type="InterPro" id="IPR036420">
    <property type="entry name" value="BRCT_dom_sf"/>
</dbReference>
<dbReference type="SMART" id="SM00532">
    <property type="entry name" value="LIGANc"/>
    <property type="match status" value="1"/>
</dbReference>
<dbReference type="InterPro" id="IPR012340">
    <property type="entry name" value="NA-bd_OB-fold"/>
</dbReference>
<dbReference type="Pfam" id="PF01653">
    <property type="entry name" value="DNA_ligase_aden"/>
    <property type="match status" value="1"/>
</dbReference>
<dbReference type="Gene3D" id="3.30.470.30">
    <property type="entry name" value="DNA ligase/mRNA capping enzyme"/>
    <property type="match status" value="1"/>
</dbReference>
<feature type="binding site" evidence="14">
    <location>
        <position position="304"/>
    </location>
    <ligand>
        <name>NAD(+)</name>
        <dbReference type="ChEBI" id="CHEBI:57540"/>
    </ligand>
</feature>
<dbReference type="GO" id="GO:0005829">
    <property type="term" value="C:cytosol"/>
    <property type="evidence" value="ECO:0007669"/>
    <property type="project" value="TreeGrafter"/>
</dbReference>
<accession>A0A2J6WGR0</accession>
<dbReference type="FunFam" id="2.40.50.140:FF:000012">
    <property type="entry name" value="DNA ligase"/>
    <property type="match status" value="1"/>
</dbReference>
<keyword evidence="4 14" id="KW-0436">Ligase</keyword>
<feature type="binding site" evidence="14">
    <location>
        <position position="401"/>
    </location>
    <ligand>
        <name>Zn(2+)</name>
        <dbReference type="ChEBI" id="CHEBI:29105"/>
    </ligand>
</feature>
<dbReference type="EMBL" id="PNIN01000071">
    <property type="protein sequence ID" value="PMP69517.1"/>
    <property type="molecule type" value="Genomic_DNA"/>
</dbReference>
<organism evidence="16 17">
    <name type="scientific">Calditerrivibrio nitroreducens</name>
    <dbReference type="NCBI Taxonomy" id="477976"/>
    <lineage>
        <taxon>Bacteria</taxon>
        <taxon>Pseudomonadati</taxon>
        <taxon>Deferribacterota</taxon>
        <taxon>Deferribacteres</taxon>
        <taxon>Deferribacterales</taxon>
        <taxon>Calditerrivibrionaceae</taxon>
    </lineage>
</organism>